<dbReference type="PANTHER" id="PTHR45707">
    <property type="entry name" value="C2 CALCIUM/LIPID-BINDING PLANT PHOSPHORIBOSYLTRANSFERASE FAMILY PROTEIN"/>
    <property type="match status" value="1"/>
</dbReference>
<evidence type="ECO:0000256" key="6">
    <source>
        <dbReference type="ARBA" id="ARBA00022840"/>
    </source>
</evidence>
<dbReference type="OrthoDB" id="4062651at2759"/>
<keyword evidence="3" id="KW-0808">Transferase</keyword>
<evidence type="ECO:0000256" key="4">
    <source>
        <dbReference type="ARBA" id="ARBA00022741"/>
    </source>
</evidence>
<evidence type="ECO:0000313" key="13">
    <source>
        <dbReference type="EnsemblPlants" id="TraesCS3D02G153100.1"/>
    </source>
</evidence>
<dbReference type="EC" id="2.7.11.1" evidence="1"/>
<evidence type="ECO:0000256" key="5">
    <source>
        <dbReference type="ARBA" id="ARBA00022777"/>
    </source>
</evidence>
<dbReference type="GO" id="GO:0005524">
    <property type="term" value="F:ATP binding"/>
    <property type="evidence" value="ECO:0007669"/>
    <property type="project" value="UniProtKB-UniRule"/>
</dbReference>
<reference evidence="13" key="1">
    <citation type="submission" date="2018-08" db="EMBL/GenBank/DDBJ databases">
        <authorList>
            <person name="Rossello M."/>
        </authorList>
    </citation>
    <scope>NUCLEOTIDE SEQUENCE [LARGE SCALE GENOMIC DNA]</scope>
    <source>
        <strain evidence="13">cv. Chinese Spring</strain>
    </source>
</reference>
<keyword evidence="2 10" id="KW-0723">Serine/threonine-protein kinase</keyword>
<keyword evidence="14" id="KW-1185">Reference proteome</keyword>
<dbReference type="PROSITE" id="PS00108">
    <property type="entry name" value="PROTEIN_KINASE_ST"/>
    <property type="match status" value="1"/>
</dbReference>
<comment type="catalytic activity">
    <reaction evidence="7">
        <text>L-threonyl-[protein] + ATP = O-phospho-L-threonyl-[protein] + ADP + H(+)</text>
        <dbReference type="Rhea" id="RHEA:46608"/>
        <dbReference type="Rhea" id="RHEA-COMP:11060"/>
        <dbReference type="Rhea" id="RHEA-COMP:11605"/>
        <dbReference type="ChEBI" id="CHEBI:15378"/>
        <dbReference type="ChEBI" id="CHEBI:30013"/>
        <dbReference type="ChEBI" id="CHEBI:30616"/>
        <dbReference type="ChEBI" id="CHEBI:61977"/>
        <dbReference type="ChEBI" id="CHEBI:456216"/>
        <dbReference type="EC" id="2.7.11.1"/>
    </reaction>
</comment>
<dbReference type="AlphaFoldDB" id="A0A3B6GTV8"/>
<dbReference type="PROSITE" id="PS50011">
    <property type="entry name" value="PROTEIN_KINASE_DOM"/>
    <property type="match status" value="1"/>
</dbReference>
<dbReference type="InterPro" id="IPR017441">
    <property type="entry name" value="Protein_kinase_ATP_BS"/>
</dbReference>
<dbReference type="Gene3D" id="1.10.510.10">
    <property type="entry name" value="Transferase(Phosphotransferase) domain 1"/>
    <property type="match status" value="1"/>
</dbReference>
<dbReference type="InterPro" id="IPR011009">
    <property type="entry name" value="Kinase-like_dom_sf"/>
</dbReference>
<evidence type="ECO:0000256" key="11">
    <source>
        <dbReference type="SAM" id="SignalP"/>
    </source>
</evidence>
<keyword evidence="11" id="KW-0732">Signal</keyword>
<evidence type="ECO:0000256" key="10">
    <source>
        <dbReference type="RuleBase" id="RU000304"/>
    </source>
</evidence>
<organism evidence="13">
    <name type="scientific">Triticum aestivum</name>
    <name type="common">Wheat</name>
    <dbReference type="NCBI Taxonomy" id="4565"/>
    <lineage>
        <taxon>Eukaryota</taxon>
        <taxon>Viridiplantae</taxon>
        <taxon>Streptophyta</taxon>
        <taxon>Embryophyta</taxon>
        <taxon>Tracheophyta</taxon>
        <taxon>Spermatophyta</taxon>
        <taxon>Magnoliopsida</taxon>
        <taxon>Liliopsida</taxon>
        <taxon>Poales</taxon>
        <taxon>Poaceae</taxon>
        <taxon>BOP clade</taxon>
        <taxon>Pooideae</taxon>
        <taxon>Triticodae</taxon>
        <taxon>Triticeae</taxon>
        <taxon>Triticinae</taxon>
        <taxon>Triticum</taxon>
    </lineage>
</organism>
<evidence type="ECO:0000259" key="12">
    <source>
        <dbReference type="PROSITE" id="PS50011"/>
    </source>
</evidence>
<dbReference type="Gramene" id="TraesRN3D0100342400.1">
    <property type="protein sequence ID" value="TraesRN3D0100342400.1"/>
    <property type="gene ID" value="TraesRN3D0100342400"/>
</dbReference>
<dbReference type="SUPFAM" id="SSF56112">
    <property type="entry name" value="Protein kinase-like (PK-like)"/>
    <property type="match status" value="1"/>
</dbReference>
<dbReference type="GO" id="GO:0009742">
    <property type="term" value="P:brassinosteroid mediated signaling pathway"/>
    <property type="evidence" value="ECO:0000318"/>
    <property type="project" value="GO_Central"/>
</dbReference>
<dbReference type="SMR" id="A0A3B6GTV8"/>
<dbReference type="Gramene" id="TraesCAD_scaffold_003187_01G000100.1">
    <property type="protein sequence ID" value="TraesCAD_scaffold_003187_01G000100.1"/>
    <property type="gene ID" value="TraesCAD_scaffold_003187_01G000100"/>
</dbReference>
<reference evidence="13" key="2">
    <citation type="submission" date="2018-10" db="UniProtKB">
        <authorList>
            <consortium name="EnsemblPlants"/>
        </authorList>
    </citation>
    <scope>IDENTIFICATION</scope>
</reference>
<dbReference type="PROSITE" id="PS00107">
    <property type="entry name" value="PROTEIN_KINASE_ATP"/>
    <property type="match status" value="1"/>
</dbReference>
<evidence type="ECO:0000256" key="8">
    <source>
        <dbReference type="ARBA" id="ARBA00048679"/>
    </source>
</evidence>
<feature type="signal peptide" evidence="11">
    <location>
        <begin position="1"/>
        <end position="16"/>
    </location>
</feature>
<sequence length="485" mass="55256">MTTIWRMTIKWVASLANMLCDQTSLPPKLPFQYLKMITNNFSDEHALGSGGSGVVYKGRMSNGEFVAVKKLQVSLPSFQKQFENEVYRLMYLNHPNIVRLRGYCYETQNICVEHNGNFVFAEMSERLLCLQYYANGSLAGYISDESSGLEWDTRYNIIVEICYGLKYLHEGKDKPVLHMDLKPANILLDNAMKPKITDFGLSRLLDQQQTISTSSRDGTLGYMALEYLHGGHKDYPDVTRTSSERFVELTLDKWRSRNPLNKSPGYIPKIRRCIEIGLACVNPERKGRPSTGELIKLLQGRMTLDELSAASRMEATCFPADLTAIHEILEREGYKEDEGVASELSFQMWTDQMQETITHRKKGDDAFQAGDFQAALDNFTEFIDTGILVSPVVYARRSLCYLMSDQLDAALQDLKIVEGIFEKCSYKWPTALYMEKIAVSMLDNQSPRSATEMLNEASHLEEERRGNETFSFQTNEGFTFPKLSQ</sequence>
<dbReference type="InterPro" id="IPR000719">
    <property type="entry name" value="Prot_kinase_dom"/>
</dbReference>
<dbReference type="InterPro" id="IPR058209">
    <property type="entry name" value="TPR_BSK1_C"/>
</dbReference>
<protein>
    <recommendedName>
        <fullName evidence="1">non-specific serine/threonine protein kinase</fullName>
        <ecNumber evidence="1">2.7.11.1</ecNumber>
    </recommendedName>
</protein>
<feature type="chain" id="PRO_5043174418" description="non-specific serine/threonine protein kinase" evidence="11">
    <location>
        <begin position="17"/>
        <end position="485"/>
    </location>
</feature>
<dbReference type="SUPFAM" id="SSF48452">
    <property type="entry name" value="TPR-like"/>
    <property type="match status" value="1"/>
</dbReference>
<keyword evidence="6 9" id="KW-0067">ATP-binding</keyword>
<dbReference type="InterPro" id="IPR008271">
    <property type="entry name" value="Ser/Thr_kinase_AS"/>
</dbReference>
<dbReference type="Pfam" id="PF00069">
    <property type="entry name" value="Pkinase"/>
    <property type="match status" value="1"/>
</dbReference>
<accession>A0A3B6GTV8</accession>
<dbReference type="OMA" id="QETITHR"/>
<evidence type="ECO:0000256" key="7">
    <source>
        <dbReference type="ARBA" id="ARBA00047899"/>
    </source>
</evidence>
<dbReference type="Gene3D" id="3.30.200.20">
    <property type="entry name" value="Phosphorylase Kinase, domain 1"/>
    <property type="match status" value="1"/>
</dbReference>
<evidence type="ECO:0000256" key="9">
    <source>
        <dbReference type="PROSITE-ProRule" id="PRU10141"/>
    </source>
</evidence>
<feature type="domain" description="Protein kinase" evidence="12">
    <location>
        <begin position="41"/>
        <end position="329"/>
    </location>
</feature>
<dbReference type="Gramene" id="TraesCS3D02G153100.1">
    <property type="protein sequence ID" value="TraesCS3D02G153100.1"/>
    <property type="gene ID" value="TraesCS3D02G153100"/>
</dbReference>
<keyword evidence="4 9" id="KW-0547">Nucleotide-binding</keyword>
<dbReference type="EnsemblPlants" id="TraesCS3D02G153100.1">
    <property type="protein sequence ID" value="TraesCS3D02G153100.1"/>
    <property type="gene ID" value="TraesCS3D02G153100"/>
</dbReference>
<dbReference type="GO" id="GO:0004674">
    <property type="term" value="F:protein serine/threonine kinase activity"/>
    <property type="evidence" value="ECO:0007669"/>
    <property type="project" value="UniProtKB-KW"/>
</dbReference>
<evidence type="ECO:0000256" key="2">
    <source>
        <dbReference type="ARBA" id="ARBA00022527"/>
    </source>
</evidence>
<dbReference type="Gramene" id="TraesCLE_scaffold_003504_01G000100.1">
    <property type="protein sequence ID" value="TraesCLE_scaffold_003504_01G000100.1"/>
    <property type="gene ID" value="TraesCLE_scaffold_003504_01G000100"/>
</dbReference>
<keyword evidence="5" id="KW-0418">Kinase</keyword>
<evidence type="ECO:0000256" key="3">
    <source>
        <dbReference type="ARBA" id="ARBA00022679"/>
    </source>
</evidence>
<dbReference type="Gramene" id="TraesCS3D03G0323500.1">
    <property type="protein sequence ID" value="TraesCS3D03G0323500.1.CDS"/>
    <property type="gene ID" value="TraesCS3D03G0323500"/>
</dbReference>
<dbReference type="STRING" id="4565.A0A3B6GTV8"/>
<comment type="similarity">
    <text evidence="10">Belongs to the protein kinase superfamily.</text>
</comment>
<dbReference type="InterPro" id="IPR011990">
    <property type="entry name" value="TPR-like_helical_dom_sf"/>
</dbReference>
<comment type="catalytic activity">
    <reaction evidence="8">
        <text>L-seryl-[protein] + ATP = O-phospho-L-seryl-[protein] + ADP + H(+)</text>
        <dbReference type="Rhea" id="RHEA:17989"/>
        <dbReference type="Rhea" id="RHEA-COMP:9863"/>
        <dbReference type="Rhea" id="RHEA-COMP:11604"/>
        <dbReference type="ChEBI" id="CHEBI:15378"/>
        <dbReference type="ChEBI" id="CHEBI:29999"/>
        <dbReference type="ChEBI" id="CHEBI:30616"/>
        <dbReference type="ChEBI" id="CHEBI:83421"/>
        <dbReference type="ChEBI" id="CHEBI:456216"/>
        <dbReference type="EC" id="2.7.11.1"/>
    </reaction>
</comment>
<evidence type="ECO:0000313" key="14">
    <source>
        <dbReference type="Proteomes" id="UP000019116"/>
    </source>
</evidence>
<dbReference type="FunFam" id="3.30.200.20:FF:000465">
    <property type="entry name" value="Cysteine-rich receptor-like protein kinase 6"/>
    <property type="match status" value="1"/>
</dbReference>
<proteinExistence type="inferred from homology"/>
<dbReference type="Gene3D" id="1.25.40.10">
    <property type="entry name" value="Tetratricopeptide repeat domain"/>
    <property type="match status" value="1"/>
</dbReference>
<dbReference type="FunFam" id="1.10.510.10:FF:001023">
    <property type="entry name" value="Os07g0541700 protein"/>
    <property type="match status" value="1"/>
</dbReference>
<dbReference type="Proteomes" id="UP000019116">
    <property type="component" value="Chromosome 3D"/>
</dbReference>
<evidence type="ECO:0000256" key="1">
    <source>
        <dbReference type="ARBA" id="ARBA00012513"/>
    </source>
</evidence>
<feature type="binding site" evidence="9">
    <location>
        <position position="70"/>
    </location>
    <ligand>
        <name>ATP</name>
        <dbReference type="ChEBI" id="CHEBI:30616"/>
    </ligand>
</feature>
<name>A0A3B6GTV8_WHEAT</name>
<dbReference type="PANTHER" id="PTHR45707:SF71">
    <property type="entry name" value="PROTEIN KINASE DOMAIN-CONTAINING PROTEIN"/>
    <property type="match status" value="1"/>
</dbReference>
<dbReference type="Pfam" id="PF25575">
    <property type="entry name" value="TPR_BSK1_C"/>
    <property type="match status" value="1"/>
</dbReference>
<dbReference type="SMART" id="SM00220">
    <property type="entry name" value="S_TKc"/>
    <property type="match status" value="1"/>
</dbReference>
<dbReference type="Gramene" id="TraesWEE_scaffold_005753_01G000100.1">
    <property type="protein sequence ID" value="TraesWEE_scaffold_005753_01G000100.1"/>
    <property type="gene ID" value="TraesWEE_scaffold_005753_01G000100"/>
</dbReference>